<keyword evidence="1 2" id="KW-0238">DNA-binding</keyword>
<dbReference type="GO" id="GO:0003697">
    <property type="term" value="F:single-stranded DNA binding"/>
    <property type="evidence" value="ECO:0007669"/>
    <property type="project" value="EnsemblFungi"/>
</dbReference>
<protein>
    <recommendedName>
        <fullName evidence="2">Single-stranded DNA-binding protein</fullName>
    </recommendedName>
</protein>
<dbReference type="InterPro" id="IPR000424">
    <property type="entry name" value="Primosome_PriB/ssb"/>
</dbReference>
<proteinExistence type="predicted"/>
<dbReference type="AlphaFoldDB" id="A0A1E4U283"/>
<accession>A0A1E4U283</accession>
<dbReference type="GO" id="GO:0090297">
    <property type="term" value="P:positive regulation of mitochondrial DNA replication"/>
    <property type="evidence" value="ECO:0007669"/>
    <property type="project" value="EnsemblFungi"/>
</dbReference>
<dbReference type="Gene3D" id="2.40.50.140">
    <property type="entry name" value="Nucleic acid-binding proteins"/>
    <property type="match status" value="1"/>
</dbReference>
<keyword evidence="4" id="KW-1185">Reference proteome</keyword>
<dbReference type="PROSITE" id="PS50935">
    <property type="entry name" value="SSB"/>
    <property type="match status" value="1"/>
</dbReference>
<dbReference type="OrthoDB" id="1078367at2759"/>
<dbReference type="InterPro" id="IPR012340">
    <property type="entry name" value="NA-bd_OB-fold"/>
</dbReference>
<dbReference type="GO" id="GO:0042645">
    <property type="term" value="C:mitochondrial nucleoid"/>
    <property type="evidence" value="ECO:0007669"/>
    <property type="project" value="EnsemblFungi"/>
</dbReference>
<gene>
    <name evidence="3" type="ORF">PACTADRAFT_47922</name>
</gene>
<organism evidence="3 4">
    <name type="scientific">Pachysolen tannophilus NRRL Y-2460</name>
    <dbReference type="NCBI Taxonomy" id="669874"/>
    <lineage>
        <taxon>Eukaryota</taxon>
        <taxon>Fungi</taxon>
        <taxon>Dikarya</taxon>
        <taxon>Ascomycota</taxon>
        <taxon>Saccharomycotina</taxon>
        <taxon>Pichiomycetes</taxon>
        <taxon>Pachysolenaceae</taxon>
        <taxon>Pachysolen</taxon>
    </lineage>
</organism>
<dbReference type="InterPro" id="IPR011344">
    <property type="entry name" value="ssDNA-bd"/>
</dbReference>
<keyword evidence="2" id="KW-0496">Mitochondrion</keyword>
<dbReference type="EMBL" id="KV454011">
    <property type="protein sequence ID" value="ODV98101.1"/>
    <property type="molecule type" value="Genomic_DNA"/>
</dbReference>
<comment type="subcellular location">
    <subcellularLocation>
        <location evidence="2">Mitochondrion</location>
    </subcellularLocation>
</comment>
<dbReference type="GO" id="GO:0006260">
    <property type="term" value="P:DNA replication"/>
    <property type="evidence" value="ECO:0007669"/>
    <property type="project" value="InterPro"/>
</dbReference>
<evidence type="ECO:0000313" key="3">
    <source>
        <dbReference type="EMBL" id="ODV98101.1"/>
    </source>
</evidence>
<sequence>MTMIGTIGTDLVEQTTSTGKNYLKYSIAINGKTKGVQTTSWFNIAVFSPTQVEFMQKYLGKGAKVYVEADASNTSFEKEDGSKSYSLMLFQNNIEAIKFPKAKEEETQTA</sequence>
<evidence type="ECO:0000313" key="4">
    <source>
        <dbReference type="Proteomes" id="UP000094236"/>
    </source>
</evidence>
<dbReference type="Pfam" id="PF00436">
    <property type="entry name" value="SSB"/>
    <property type="match status" value="1"/>
</dbReference>
<evidence type="ECO:0000256" key="2">
    <source>
        <dbReference type="PIRNR" id="PIRNR002070"/>
    </source>
</evidence>
<dbReference type="STRING" id="669874.A0A1E4U283"/>
<evidence type="ECO:0000256" key="1">
    <source>
        <dbReference type="ARBA" id="ARBA00023125"/>
    </source>
</evidence>
<reference evidence="4" key="1">
    <citation type="submission" date="2016-05" db="EMBL/GenBank/DDBJ databases">
        <title>Comparative genomics of biotechnologically important yeasts.</title>
        <authorList>
            <consortium name="DOE Joint Genome Institute"/>
            <person name="Riley R."/>
            <person name="Haridas S."/>
            <person name="Wolfe K.H."/>
            <person name="Lopes M.R."/>
            <person name="Hittinger C.T."/>
            <person name="Goker M."/>
            <person name="Salamov A."/>
            <person name="Wisecaver J."/>
            <person name="Long T.M."/>
            <person name="Aerts A.L."/>
            <person name="Barry K."/>
            <person name="Choi C."/>
            <person name="Clum A."/>
            <person name="Coughlan A.Y."/>
            <person name="Deshpande S."/>
            <person name="Douglass A.P."/>
            <person name="Hanson S.J."/>
            <person name="Klenk H.-P."/>
            <person name="Labutti K."/>
            <person name="Lapidus A."/>
            <person name="Lindquist E."/>
            <person name="Lipzen A."/>
            <person name="Meier-Kolthoff J.P."/>
            <person name="Ohm R.A."/>
            <person name="Otillar R.P."/>
            <person name="Pangilinan J."/>
            <person name="Peng Y."/>
            <person name="Rokas A."/>
            <person name="Rosa C.A."/>
            <person name="Scheuner C."/>
            <person name="Sibirny A.A."/>
            <person name="Slot J.C."/>
            <person name="Stielow J.B."/>
            <person name="Sun H."/>
            <person name="Kurtzman C.P."/>
            <person name="Blackwell M."/>
            <person name="Grigoriev I.V."/>
            <person name="Jeffries T.W."/>
        </authorList>
    </citation>
    <scope>NUCLEOTIDE SEQUENCE [LARGE SCALE GENOMIC DNA]</scope>
    <source>
        <strain evidence="4">NRRL Y-2460</strain>
    </source>
</reference>
<dbReference type="Proteomes" id="UP000094236">
    <property type="component" value="Unassembled WGS sequence"/>
</dbReference>
<dbReference type="SUPFAM" id="SSF50249">
    <property type="entry name" value="Nucleic acid-binding proteins"/>
    <property type="match status" value="1"/>
</dbReference>
<dbReference type="PIRSF" id="PIRSF002070">
    <property type="entry name" value="SSB"/>
    <property type="match status" value="1"/>
</dbReference>
<name>A0A1E4U283_PACTA</name>
<dbReference type="CDD" id="cd04496">
    <property type="entry name" value="SSB_OBF"/>
    <property type="match status" value="1"/>
</dbReference>